<feature type="compositionally biased region" description="Low complexity" evidence="3">
    <location>
        <begin position="1320"/>
        <end position="1336"/>
    </location>
</feature>
<evidence type="ECO:0000259" key="5">
    <source>
        <dbReference type="PROSITE" id="PS50106"/>
    </source>
</evidence>
<dbReference type="InterPro" id="IPR039032">
    <property type="entry name" value="Rim-like"/>
</dbReference>
<evidence type="ECO:0000313" key="7">
    <source>
        <dbReference type="WBParaSite" id="Minc3s00802g17542"/>
    </source>
</evidence>
<dbReference type="PROSITE" id="PS50004">
    <property type="entry name" value="C2"/>
    <property type="match status" value="1"/>
</dbReference>
<feature type="compositionally biased region" description="Acidic residues" evidence="3">
    <location>
        <begin position="64"/>
        <end position="77"/>
    </location>
</feature>
<dbReference type="GO" id="GO:2000300">
    <property type="term" value="P:regulation of synaptic vesicle exocytosis"/>
    <property type="evidence" value="ECO:0007669"/>
    <property type="project" value="TreeGrafter"/>
</dbReference>
<evidence type="ECO:0000259" key="4">
    <source>
        <dbReference type="PROSITE" id="PS50004"/>
    </source>
</evidence>
<dbReference type="SUPFAM" id="SSF49562">
    <property type="entry name" value="C2 domain (Calcium/lipid-binding domain, CaLB)"/>
    <property type="match status" value="1"/>
</dbReference>
<dbReference type="PANTHER" id="PTHR12157">
    <property type="entry name" value="REGULATING SYNAPTIC MEMBRANE EXOCYTOSIS PROTEIN"/>
    <property type="match status" value="1"/>
</dbReference>
<dbReference type="Gene3D" id="2.60.40.150">
    <property type="entry name" value="C2 domain"/>
    <property type="match status" value="1"/>
</dbReference>
<evidence type="ECO:0000313" key="6">
    <source>
        <dbReference type="Proteomes" id="UP000887563"/>
    </source>
</evidence>
<dbReference type="GO" id="GO:0031267">
    <property type="term" value="F:small GTPase binding"/>
    <property type="evidence" value="ECO:0007669"/>
    <property type="project" value="InterPro"/>
</dbReference>
<dbReference type="SUPFAM" id="SSF50156">
    <property type="entry name" value="PDZ domain-like"/>
    <property type="match status" value="1"/>
</dbReference>
<feature type="region of interest" description="Disordered" evidence="3">
    <location>
        <begin position="822"/>
        <end position="850"/>
    </location>
</feature>
<dbReference type="InterPro" id="IPR001478">
    <property type="entry name" value="PDZ"/>
</dbReference>
<feature type="compositionally biased region" description="Polar residues" evidence="3">
    <location>
        <begin position="8"/>
        <end position="26"/>
    </location>
</feature>
<dbReference type="GO" id="GO:0050806">
    <property type="term" value="P:positive regulation of synaptic transmission"/>
    <property type="evidence" value="ECO:0007669"/>
    <property type="project" value="TreeGrafter"/>
</dbReference>
<dbReference type="WBParaSite" id="Minc3s00802g17542">
    <property type="protein sequence ID" value="Minc3s00802g17542"/>
    <property type="gene ID" value="Minc3s00802g17542"/>
</dbReference>
<dbReference type="GO" id="GO:0048788">
    <property type="term" value="C:cytoskeleton of presynaptic active zone"/>
    <property type="evidence" value="ECO:0007669"/>
    <property type="project" value="TreeGrafter"/>
</dbReference>
<evidence type="ECO:0000256" key="2">
    <source>
        <dbReference type="ARBA" id="ARBA00034103"/>
    </source>
</evidence>
<dbReference type="Proteomes" id="UP000887563">
    <property type="component" value="Unplaced"/>
</dbReference>
<protein>
    <submittedName>
        <fullName evidence="7">Uncharacterized protein</fullName>
    </submittedName>
</protein>
<proteinExistence type="predicted"/>
<accession>A0A914LRQ4</accession>
<dbReference type="PANTHER" id="PTHR12157:SF25">
    <property type="entry name" value="REGULATING SYNAPTIC MEMBRANE EXOCYTOSIS PROTEIN 3"/>
    <property type="match status" value="1"/>
</dbReference>
<evidence type="ECO:0000256" key="3">
    <source>
        <dbReference type="SAM" id="MobiDB-lite"/>
    </source>
</evidence>
<feature type="domain" description="C2" evidence="4">
    <location>
        <begin position="1617"/>
        <end position="1741"/>
    </location>
</feature>
<feature type="compositionally biased region" description="Basic and acidic residues" evidence="3">
    <location>
        <begin position="1154"/>
        <end position="1164"/>
    </location>
</feature>
<comment type="subcellular location">
    <subcellularLocation>
        <location evidence="2">Synapse</location>
    </subcellularLocation>
</comment>
<feature type="region of interest" description="Disordered" evidence="3">
    <location>
        <begin position="157"/>
        <end position="198"/>
    </location>
</feature>
<feature type="region of interest" description="Disordered" evidence="3">
    <location>
        <begin position="54"/>
        <end position="105"/>
    </location>
</feature>
<sequence>MEDPANVYSPTELISKQTTETKSFIQQKPPLPPPSTILYRQRTNPFLVEAVAVNEEELLHSGEEDGEQEEEEDEGEEVIVRQERLESDDRETNPNRTDFSSSQFDHQIYFAHRPGPVYTITESPAEAEGPGDREGIYHAERIERKPLHSDVLPTLISPEMAADSARRRSRSKSKSSEQQIPILTPIRTAPQPPSTTQNEIKDFEKENIPSSVRSLIENKDHPELNNNLIEEIKLVETSENVELVDDNAPPQSPRLKRSPAMNLTTFTSDTTSAITSSMPSSSSVEDKRIVTDDASVQPLSTTITTAIYSKPELPPTTTGISSTTISNNFTAQQFQYPPLPVVCAEMGRRRLPSLPSSAVQQQILQQNYFQGLTFASTSAQQRQQPIIPSLSYQAPQTSSSAIFDGISQDNLNLINRRHSSFITTPSTSTTHPITYYTSYAPEKCDAAVGTNGQELDYFSEIQQKKDETFLVDLQQNQQTLLNKSAQLYGRSYPGSTLDHLSLTASIIPGATFRSQEEISPKFQKKQSSYSRSLGSLLMQPLNIPTSSASTSPSSSILKSAKPLLSSSLSSSPWKNTATTTKVAQKQQKPIINNAEQRATQETICQLMFKKELREALTKRREELDTCEIEARHRQYLIDRWLRNGGDLLLSSTGASSLPIRPSELDSIPNVVKCSLPKDLIAGARVVPSTLKKQQKTAIPHYGLPSTSEQHQRIGIAHSVACQANVEDSSSLPTFSTTTLPNQTHKKFISKDYGSNTKREEINKRLQQQTIKRSIDARDACTQTALCAETQTDPSVEIDDAVNGLSGQERMWTSEEKLGRVWPPPYSGAHKLQQPMSDDPSSRRYLSSTSVDWSQQRSHPYHPWQRYRENNRLGRFHLTDSDTQSERGRKERCVRAELEQRRKQYFNSLGDLRYNDLTTTKQRYWPQYQQEFIPSKFPSHPVSQPFPQQQFQTSFNSTNSLPRAWPESGGLLSMPYQRPIHDRSRYTYGSLPRDYERRLTSSFAPKEQQQLQKQYLLQQQQPPSVYGSYSLQDLDSSNNYLGEFSDSFGREQHYVQRLDSQFDMQNIGRQQRPPYWQPSRSLNQLNHAFVGDFQMSGFQRPPKKQTDFLDIQPTTSQFIDGNFSHIRKSPAPNELLSEYANFLNNRFIEQQRQQRIADERERERQQPLQRPFGGQDYTGIPGYRDNLPPYNDYFDVQRQLQYFPDTQQQQYHQRQPNLWQIPSGFAYEDQQQQPFVYSRNETDYGARPPPTPEYGNFGWREQPSSFRQPYGVDNSYYCGYPSHQQVMQPQQQQQQFGTNWLNNDLMSNRIIPPNYRIPQTQQYTQQQFPSSSLSQPFNKHHQQHQSRSLPPSILRKRQPPLRSADESWPNELSNEWPQNIREINKMTTEKNIFPTNKSNNNYSTQKISKRSSKIKRLLLTRKYKYDNVFKDLGIRVVGGKRMPNGDLGAFISSVDKSCAQEMLGELVEGDQVLEWNGVLLSGKTYEEVERIIQAGTGEIEMIVCCKNGQKRINNCDDYLNGCEEKKGSGGKIGRDVKIAFANSRLKHKQEFDSSCWHSPNEPPPVPAHQSSNSISDEEENERKSSQPQQNLDNKEYSINDLKEYPFNTNGKSARLNGSHGYLQLALAYTPQEELLQVYVLAARALPCREGGIPPNAYVKIYLLPGRKVSNKRRTKYQPKNSNPIWDQLLEYSISVDRLASHFLEFTVYNYDRDRRSENQPLGQCLVSLRDTSIVFSGTPRWFALQPPSFTFSSTNEEMTDFDLINNQQQNERFLDYNPIALDMLDGYPAIA</sequence>
<dbReference type="PROSITE" id="PS50106">
    <property type="entry name" value="PDZ"/>
    <property type="match status" value="1"/>
</dbReference>
<keyword evidence="1" id="KW-0770">Synapse</keyword>
<feature type="region of interest" description="Disordered" evidence="3">
    <location>
        <begin position="1320"/>
        <end position="1371"/>
    </location>
</feature>
<feature type="region of interest" description="Disordered" evidence="3">
    <location>
        <begin position="1"/>
        <end position="38"/>
    </location>
</feature>
<dbReference type="GO" id="GO:0044325">
    <property type="term" value="F:transmembrane transporter binding"/>
    <property type="evidence" value="ECO:0007669"/>
    <property type="project" value="TreeGrafter"/>
</dbReference>
<dbReference type="SMART" id="SM00239">
    <property type="entry name" value="C2"/>
    <property type="match status" value="1"/>
</dbReference>
<evidence type="ECO:0000256" key="1">
    <source>
        <dbReference type="ARBA" id="ARBA00023018"/>
    </source>
</evidence>
<dbReference type="InterPro" id="IPR000008">
    <property type="entry name" value="C2_dom"/>
</dbReference>
<dbReference type="GO" id="GO:0042391">
    <property type="term" value="P:regulation of membrane potential"/>
    <property type="evidence" value="ECO:0007669"/>
    <property type="project" value="TreeGrafter"/>
</dbReference>
<reference evidence="7" key="1">
    <citation type="submission" date="2022-11" db="UniProtKB">
        <authorList>
            <consortium name="WormBaseParasite"/>
        </authorList>
    </citation>
    <scope>IDENTIFICATION</scope>
</reference>
<feature type="region of interest" description="Disordered" evidence="3">
    <location>
        <begin position="1152"/>
        <end position="1179"/>
    </location>
</feature>
<feature type="compositionally biased region" description="Polar residues" evidence="3">
    <location>
        <begin position="94"/>
        <end position="105"/>
    </location>
</feature>
<dbReference type="GO" id="GO:0042734">
    <property type="term" value="C:presynaptic membrane"/>
    <property type="evidence" value="ECO:0007669"/>
    <property type="project" value="TreeGrafter"/>
</dbReference>
<feature type="domain" description="PDZ" evidence="5">
    <location>
        <begin position="1415"/>
        <end position="1506"/>
    </location>
</feature>
<dbReference type="GO" id="GO:0048167">
    <property type="term" value="P:regulation of synaptic plasticity"/>
    <property type="evidence" value="ECO:0007669"/>
    <property type="project" value="TreeGrafter"/>
</dbReference>
<dbReference type="SMART" id="SM00228">
    <property type="entry name" value="PDZ"/>
    <property type="match status" value="1"/>
</dbReference>
<dbReference type="Gene3D" id="2.30.42.10">
    <property type="match status" value="1"/>
</dbReference>
<name>A0A914LRQ4_MELIC</name>
<feature type="region of interest" description="Disordered" evidence="3">
    <location>
        <begin position="1550"/>
        <end position="1595"/>
    </location>
</feature>
<keyword evidence="6" id="KW-1185">Reference proteome</keyword>
<dbReference type="InterPro" id="IPR036034">
    <property type="entry name" value="PDZ_sf"/>
</dbReference>
<feature type="compositionally biased region" description="Basic and acidic residues" evidence="3">
    <location>
        <begin position="78"/>
        <end position="93"/>
    </location>
</feature>
<dbReference type="GO" id="GO:0048791">
    <property type="term" value="P:calcium ion-regulated exocytosis of neurotransmitter"/>
    <property type="evidence" value="ECO:0007669"/>
    <property type="project" value="TreeGrafter"/>
</dbReference>
<organism evidence="6 7">
    <name type="scientific">Meloidogyne incognita</name>
    <name type="common">Southern root-knot nematode worm</name>
    <name type="synonym">Oxyuris incognita</name>
    <dbReference type="NCBI Taxonomy" id="6306"/>
    <lineage>
        <taxon>Eukaryota</taxon>
        <taxon>Metazoa</taxon>
        <taxon>Ecdysozoa</taxon>
        <taxon>Nematoda</taxon>
        <taxon>Chromadorea</taxon>
        <taxon>Rhabditida</taxon>
        <taxon>Tylenchina</taxon>
        <taxon>Tylenchomorpha</taxon>
        <taxon>Tylenchoidea</taxon>
        <taxon>Meloidogynidae</taxon>
        <taxon>Meloidogyninae</taxon>
        <taxon>Meloidogyne</taxon>
        <taxon>Meloidogyne incognita group</taxon>
    </lineage>
</organism>
<dbReference type="Pfam" id="PF00168">
    <property type="entry name" value="C2"/>
    <property type="match status" value="1"/>
</dbReference>
<dbReference type="InterPro" id="IPR035892">
    <property type="entry name" value="C2_domain_sf"/>
</dbReference>